<evidence type="ECO:0000313" key="2">
    <source>
        <dbReference type="Proteomes" id="UP000466906"/>
    </source>
</evidence>
<organism evidence="1 2">
    <name type="scientific">Mycolicibacterium alvei</name>
    <dbReference type="NCBI Taxonomy" id="67081"/>
    <lineage>
        <taxon>Bacteria</taxon>
        <taxon>Bacillati</taxon>
        <taxon>Actinomycetota</taxon>
        <taxon>Actinomycetes</taxon>
        <taxon>Mycobacteriales</taxon>
        <taxon>Mycobacteriaceae</taxon>
        <taxon>Mycolicibacterium</taxon>
    </lineage>
</organism>
<dbReference type="Proteomes" id="UP000466906">
    <property type="component" value="Plasmid pJCM12272"/>
</dbReference>
<accession>A0A6N4UZV0</accession>
<reference evidence="1 2" key="1">
    <citation type="journal article" date="2019" name="Emerg. Microbes Infect.">
        <title>Comprehensive subspecies identification of 175 nontuberculous mycobacteria species based on 7547 genomic profiles.</title>
        <authorList>
            <person name="Matsumoto Y."/>
            <person name="Kinjo T."/>
            <person name="Motooka D."/>
            <person name="Nabeya D."/>
            <person name="Jung N."/>
            <person name="Uechi K."/>
            <person name="Horii T."/>
            <person name="Iida T."/>
            <person name="Fujita J."/>
            <person name="Nakamura S."/>
        </authorList>
    </citation>
    <scope>NUCLEOTIDE SEQUENCE [LARGE SCALE GENOMIC DNA]</scope>
    <source>
        <strain evidence="1 2">JCM 12272</strain>
        <plasmid evidence="1">pJCM12272</plasmid>
    </source>
</reference>
<evidence type="ECO:0000313" key="1">
    <source>
        <dbReference type="EMBL" id="BBX30460.1"/>
    </source>
</evidence>
<keyword evidence="2" id="KW-1185">Reference proteome</keyword>
<evidence type="ECO:0008006" key="3">
    <source>
        <dbReference type="Google" id="ProtNLM"/>
    </source>
</evidence>
<name>A0A6N4UZV0_9MYCO</name>
<gene>
    <name evidence="1" type="ORF">MALV_55850</name>
</gene>
<dbReference type="RefSeq" id="WP_088304751.1">
    <property type="nucleotide sequence ID" value="NZ_AP022566.1"/>
</dbReference>
<keyword evidence="1" id="KW-0614">Plasmid</keyword>
<geneLocation type="plasmid" evidence="1 2">
    <name>pJCM12272</name>
</geneLocation>
<dbReference type="KEGG" id="malv:MALV_55850"/>
<dbReference type="EMBL" id="AP022566">
    <property type="protein sequence ID" value="BBX30460.1"/>
    <property type="molecule type" value="Genomic_DNA"/>
</dbReference>
<sequence>MSTAWLESTGGHVELHVAAGPHDVTLSGAEPITTVAAIVETLARVDRVVLWDADTQSAQVILEKSATDNLWTADQCAQHLGIETRTWYAYVNRPGKRNPAPQSRRIGGTLYWEPAAVRTFGAQRRPRRKDTGVS</sequence>
<proteinExistence type="predicted"/>
<dbReference type="AlphaFoldDB" id="A0A6N4UZV0"/>
<protein>
    <recommendedName>
        <fullName evidence="3">Helix-turn-helix domain-containing protein</fullName>
    </recommendedName>
</protein>